<organism evidence="2 3">
    <name type="scientific">Panicum virgatum</name>
    <name type="common">Blackwell switchgrass</name>
    <dbReference type="NCBI Taxonomy" id="38727"/>
    <lineage>
        <taxon>Eukaryota</taxon>
        <taxon>Viridiplantae</taxon>
        <taxon>Streptophyta</taxon>
        <taxon>Embryophyta</taxon>
        <taxon>Tracheophyta</taxon>
        <taxon>Spermatophyta</taxon>
        <taxon>Magnoliopsida</taxon>
        <taxon>Liliopsida</taxon>
        <taxon>Poales</taxon>
        <taxon>Poaceae</taxon>
        <taxon>PACMAD clade</taxon>
        <taxon>Panicoideae</taxon>
        <taxon>Panicodae</taxon>
        <taxon>Paniceae</taxon>
        <taxon>Panicinae</taxon>
        <taxon>Panicum</taxon>
        <taxon>Panicum sect. Hiantes</taxon>
    </lineage>
</organism>
<keyword evidence="3" id="KW-1185">Reference proteome</keyword>
<feature type="compositionally biased region" description="Basic and acidic residues" evidence="1">
    <location>
        <begin position="67"/>
        <end position="88"/>
    </location>
</feature>
<comment type="caution">
    <text evidence="2">The sequence shown here is derived from an EMBL/GenBank/DDBJ whole genome shotgun (WGS) entry which is preliminary data.</text>
</comment>
<accession>A0A8T0TRM0</accession>
<gene>
    <name evidence="2" type="ORF">PVAP13_4KG361210</name>
</gene>
<sequence>MGPCVSLIFSLFSLPHQLSSTRRSPSSLLVLALPTGGGGSGAWAPRRGSGAEVCFGRWRRPMRRKPREASGRRWRRWSEGRAAAEEAQRGPGAACGGRQRRRSCGPGVCVRRRAGAGWAAAPDVLCLFKCSTALCPFVC</sequence>
<dbReference type="AlphaFoldDB" id="A0A8T0TRM0"/>
<evidence type="ECO:0000313" key="3">
    <source>
        <dbReference type="Proteomes" id="UP000823388"/>
    </source>
</evidence>
<reference evidence="2" key="1">
    <citation type="submission" date="2020-05" db="EMBL/GenBank/DDBJ databases">
        <title>WGS assembly of Panicum virgatum.</title>
        <authorList>
            <person name="Lovell J.T."/>
            <person name="Jenkins J."/>
            <person name="Shu S."/>
            <person name="Juenger T.E."/>
            <person name="Schmutz J."/>
        </authorList>
    </citation>
    <scope>NUCLEOTIDE SEQUENCE</scope>
    <source>
        <strain evidence="2">AP13</strain>
    </source>
</reference>
<protein>
    <submittedName>
        <fullName evidence="2">Uncharacterized protein</fullName>
    </submittedName>
</protein>
<name>A0A8T0TRM0_PANVG</name>
<dbReference type="Proteomes" id="UP000823388">
    <property type="component" value="Chromosome 4K"/>
</dbReference>
<evidence type="ECO:0000313" key="2">
    <source>
        <dbReference type="EMBL" id="KAG2611466.1"/>
    </source>
</evidence>
<proteinExistence type="predicted"/>
<evidence type="ECO:0000256" key="1">
    <source>
        <dbReference type="SAM" id="MobiDB-lite"/>
    </source>
</evidence>
<dbReference type="EMBL" id="CM029043">
    <property type="protein sequence ID" value="KAG2611466.1"/>
    <property type="molecule type" value="Genomic_DNA"/>
</dbReference>
<feature type="region of interest" description="Disordered" evidence="1">
    <location>
        <begin position="65"/>
        <end position="100"/>
    </location>
</feature>